<dbReference type="PROSITE" id="PS01180">
    <property type="entry name" value="CUB"/>
    <property type="match status" value="2"/>
</dbReference>
<dbReference type="CDD" id="cd00190">
    <property type="entry name" value="Tryp_SPc"/>
    <property type="match status" value="1"/>
</dbReference>
<sequence>MASDKKKDINGVDNRGYDDQTEIGMKPMSKAPENWRMSKHFVEENSDGVPSSLKKKSHTRYKIMISLMVFLVAIIIAMGVALHIFINDDSRDVFETLKTTTMTKMTTPRGGVSIVELGVNITLPDREYTDDLGDKSSSAYMNFTNVVISSINATYANNSLFNGAAVISVSSGSIKVELMMSFNMPLAETERSNAIELTLDNLKPNMQDALDDNAIVDVITPLCEIEPCTNGGTCNDTLNSSDYSCTCEEGYTGKSCQNIIGACASNPCEDGGECNDDGGSYTCTCTSGFMGENCEQVIGECASNPCGNGGECNDDGGSYTCTCTSGFMGENCEQVIGGCASNPCKNGGQCENTEGSYTCTCTSGYTGINCGQEIGACASNPCENGGECYGDGDSYTCTCTSGFMGVNCETDIDECDNNPCENGGQCDNTEGSYRCICTSGFTGMNCELASDCGFRPAYSSSRPRIIGGSPTQLGDWPWMVSLRDRSNVHRCAAVVINSTTAVTAAHCVKKFDTAVLGDLKLSMTSPYHIETDVEAAIHPDYAINTITNDIAVIKFNINLEFNDYIQPICLQDRDASTRFTACYITGWGHTSEGGTVSDTLQEATITLFDEAQCQSFYPDRTITPTMLCAGHLSGEMDACQGDTGGPLQCEDQYGRFHLVGITSFGYGCGRPNTPGVYTKVSEYYDFISSADPQPEPEPVLAVDLSLDIPFVVTQLRFPGLEFQWILNTADGNAIDIYIFKLDILRVRDTLIIGHGSDPQSLASVIVNSRDGPVSHVYRIFDDYAWIQLYVTPYLQIPLQLGVRGLAEGALVDREDNSDFCANQPCGAGNLCMENSVGYSCNCLVISSGSSCKELSHEFSEGESYSYMEREVQISSGIDCDFDNGWCGWDQERLLDNLDWTLYTGSEHRNFIGPAVDHTELSDSGSYIYIETFGDESNYTATLVSSKFTGTESDHRQCLTFFYYVSRGDDFDLGVQFVAENTTVAEPVWSLPGKILNRWNIAEFELSVAGWFLIEARLAGYSRGPISIDDIQFTDCLLDGNLQEAITLVPGNVVYRTSPNFPNIYPNHVTQLWTITAPEGYGARFDIDVINLEQSFDRLAIGTGHDPTNEGSILDSWNGHHLLQSVTSVSRQYQYWVSFESDLTIRDQGFVIAIYPVQFTETYITMETGETLNITSPNYPMLYPNSQIVLWLITAPPQHGLYFRFAKFETEARRDMVIVGTGETPSPDASIRLAEMSGFITPSDIVYDDNQAWIMFRADFETIAASGFFVEVRTVERLDCNASNAFHCPNGQCIPMTAACDGYNDCQDFIDEEHCPACVAVPASCSQMLPYNMTYFPNQHATSADDADIILEQVVSSCPQGNNLRQLACNMLFPDCPHFGPTLQPCKSSCMTELELCTVADGVVNGEEWPLVCDSLPETEEDLFGRCSGPNGGIRFLTYSCPSCEVPIHEIFGELAESRGPS</sequence>
<dbReference type="SUPFAM" id="SSF49899">
    <property type="entry name" value="Concanavalin A-like lectins/glucanases"/>
    <property type="match status" value="1"/>
</dbReference>
<dbReference type="RefSeq" id="XP_030840797.1">
    <property type="nucleotide sequence ID" value="XM_030984937.1"/>
</dbReference>
<comment type="caution">
    <text evidence="21">Lacks conserved residue(s) required for the propagation of feature annotation.</text>
</comment>
<comment type="similarity">
    <text evidence="4">Belongs to the nephronectin family.</text>
</comment>
<comment type="subcellular location">
    <subcellularLocation>
        <location evidence="1">Cell membrane</location>
        <topology evidence="1">Single-pass type I membrane protein</topology>
    </subcellularLocation>
    <subcellularLocation>
        <location evidence="2">Membrane</location>
        <topology evidence="2">Single-pass type II membrane protein</topology>
    </subcellularLocation>
    <subcellularLocation>
        <location evidence="3">Secreted</location>
    </subcellularLocation>
</comment>
<dbReference type="SMART" id="SM00181">
    <property type="entry name" value="EGF"/>
    <property type="match status" value="7"/>
</dbReference>
<evidence type="ECO:0000256" key="19">
    <source>
        <dbReference type="ARBA" id="ARBA00023157"/>
    </source>
</evidence>
<evidence type="ECO:0000256" key="2">
    <source>
        <dbReference type="ARBA" id="ARBA00004606"/>
    </source>
</evidence>
<evidence type="ECO:0000256" key="3">
    <source>
        <dbReference type="ARBA" id="ARBA00004613"/>
    </source>
</evidence>
<feature type="disulfide bond" evidence="21">
    <location>
        <begin position="228"/>
        <end position="245"/>
    </location>
</feature>
<dbReference type="CDD" id="cd00041">
    <property type="entry name" value="CUB"/>
    <property type="match status" value="2"/>
</dbReference>
<dbReference type="Pfam" id="PF01390">
    <property type="entry name" value="SEA"/>
    <property type="match status" value="1"/>
</dbReference>
<feature type="domain" description="SEA" evidence="27">
    <location>
        <begin position="111"/>
        <end position="227"/>
    </location>
</feature>
<evidence type="ECO:0000259" key="30">
    <source>
        <dbReference type="PROSITE" id="PS50060"/>
    </source>
</evidence>
<dbReference type="KEGG" id="spu:115918117"/>
<feature type="disulfide bond" evidence="21">
    <location>
        <begin position="247"/>
        <end position="256"/>
    </location>
</feature>
<evidence type="ECO:0000256" key="25">
    <source>
        <dbReference type="SAM" id="Phobius"/>
    </source>
</evidence>
<feature type="disulfide bond" evidence="21">
    <location>
        <begin position="399"/>
        <end position="408"/>
    </location>
</feature>
<dbReference type="PANTHER" id="PTHR24252:SF7">
    <property type="entry name" value="HYALIN"/>
    <property type="match status" value="1"/>
</dbReference>
<keyword evidence="8" id="KW-0768">Sushi</keyword>
<dbReference type="EnsemblMetazoa" id="XM_030984937">
    <property type="protein sequence ID" value="XP_030840797"/>
    <property type="gene ID" value="LOC115918117"/>
</dbReference>
<reference evidence="32" key="2">
    <citation type="submission" date="2021-01" db="UniProtKB">
        <authorList>
            <consortium name="EnsemblMetazoa"/>
        </authorList>
    </citation>
    <scope>IDENTIFICATION</scope>
</reference>
<keyword evidence="14" id="KW-0720">Serine protease</keyword>
<dbReference type="InterPro" id="IPR018114">
    <property type="entry name" value="TRYPSIN_HIS"/>
</dbReference>
<dbReference type="Pfam" id="PF00008">
    <property type="entry name" value="EGF"/>
    <property type="match status" value="5"/>
</dbReference>
<evidence type="ECO:0000256" key="21">
    <source>
        <dbReference type="PROSITE-ProRule" id="PRU00076"/>
    </source>
</evidence>
<keyword evidence="17 25" id="KW-1133">Transmembrane helix</keyword>
<dbReference type="Pfam" id="PF00431">
    <property type="entry name" value="CUB"/>
    <property type="match status" value="2"/>
</dbReference>
<dbReference type="Gene3D" id="1.10.2000.10">
    <property type="entry name" value="Frizzled cysteine-rich domain"/>
    <property type="match status" value="1"/>
</dbReference>
<reference evidence="33" key="1">
    <citation type="submission" date="2015-02" db="EMBL/GenBank/DDBJ databases">
        <title>Genome sequencing for Strongylocentrotus purpuratus.</title>
        <authorList>
            <person name="Murali S."/>
            <person name="Liu Y."/>
            <person name="Vee V."/>
            <person name="English A."/>
            <person name="Wang M."/>
            <person name="Skinner E."/>
            <person name="Han Y."/>
            <person name="Muzny D.M."/>
            <person name="Worley K.C."/>
            <person name="Gibbs R.A."/>
        </authorList>
    </citation>
    <scope>NUCLEOTIDE SEQUENCE</scope>
</reference>
<feature type="disulfide bond" evidence="23">
    <location>
        <begin position="1299"/>
        <end position="1314"/>
    </location>
</feature>
<evidence type="ECO:0000256" key="23">
    <source>
        <dbReference type="PROSITE-ProRule" id="PRU00124"/>
    </source>
</evidence>
<evidence type="ECO:0000256" key="14">
    <source>
        <dbReference type="ARBA" id="ARBA00022825"/>
    </source>
</evidence>
<dbReference type="InterPro" id="IPR000082">
    <property type="entry name" value="SEA_dom"/>
</dbReference>
<feature type="disulfide bond" evidence="21">
    <location>
        <begin position="285"/>
        <end position="294"/>
    </location>
</feature>
<dbReference type="Gene3D" id="4.10.400.10">
    <property type="entry name" value="Low-density Lipoprotein Receptor"/>
    <property type="match status" value="1"/>
</dbReference>
<dbReference type="InterPro" id="IPR000998">
    <property type="entry name" value="MAM_dom"/>
</dbReference>
<keyword evidence="11" id="KW-0732">Signal</keyword>
<dbReference type="SUPFAM" id="SSF63501">
    <property type="entry name" value="Frizzled cysteine-rich domain"/>
    <property type="match status" value="1"/>
</dbReference>
<evidence type="ECO:0000259" key="31">
    <source>
        <dbReference type="PROSITE" id="PS50240"/>
    </source>
</evidence>
<dbReference type="InterPro" id="IPR020067">
    <property type="entry name" value="Frizzled_dom"/>
</dbReference>
<dbReference type="SUPFAM" id="SSF57184">
    <property type="entry name" value="Growth factor receptor domain"/>
    <property type="match status" value="1"/>
</dbReference>
<evidence type="ECO:0000256" key="10">
    <source>
        <dbReference type="ARBA" id="ARBA00022692"/>
    </source>
</evidence>
<keyword evidence="33" id="KW-1185">Reference proteome</keyword>
<feature type="disulfide bond" evidence="22">
    <location>
        <begin position="1385"/>
        <end position="1426"/>
    </location>
</feature>
<keyword evidence="13" id="KW-0378">Hydrolase</keyword>
<dbReference type="PROSITE" id="PS01186">
    <property type="entry name" value="EGF_2"/>
    <property type="match status" value="6"/>
</dbReference>
<dbReference type="CDD" id="cd00112">
    <property type="entry name" value="LDLa"/>
    <property type="match status" value="1"/>
</dbReference>
<dbReference type="GO" id="GO:0005509">
    <property type="term" value="F:calcium ion binding"/>
    <property type="evidence" value="ECO:0007669"/>
    <property type="project" value="InterPro"/>
</dbReference>
<dbReference type="CDD" id="cd00054">
    <property type="entry name" value="EGF_CA"/>
    <property type="match status" value="6"/>
</dbReference>
<protein>
    <recommendedName>
        <fullName evidence="34">Enteropeptidase</fullName>
    </recommendedName>
</protein>
<evidence type="ECO:0000256" key="13">
    <source>
        <dbReference type="ARBA" id="ARBA00022801"/>
    </source>
</evidence>
<evidence type="ECO:0000256" key="18">
    <source>
        <dbReference type="ARBA" id="ARBA00023136"/>
    </source>
</evidence>
<feature type="domain" description="EGF-like" evidence="28">
    <location>
        <begin position="297"/>
        <end position="333"/>
    </location>
</feature>
<keyword evidence="20" id="KW-0325">Glycoprotein</keyword>
<dbReference type="FunFam" id="2.40.10.10:FF:000003">
    <property type="entry name" value="Transmembrane serine protease 3"/>
    <property type="match status" value="1"/>
</dbReference>
<dbReference type="InterPro" id="IPR013320">
    <property type="entry name" value="ConA-like_dom_sf"/>
</dbReference>
<dbReference type="SMART" id="SM00192">
    <property type="entry name" value="LDLa"/>
    <property type="match status" value="1"/>
</dbReference>
<dbReference type="PRINTS" id="PR00722">
    <property type="entry name" value="CHYMOTRYPSIN"/>
</dbReference>
<dbReference type="PROSITE" id="PS01187">
    <property type="entry name" value="EGF_CA"/>
    <property type="match status" value="1"/>
</dbReference>
<keyword evidence="5" id="KW-1003">Cell membrane</keyword>
<evidence type="ECO:0000256" key="24">
    <source>
        <dbReference type="SAM" id="MobiDB-lite"/>
    </source>
</evidence>
<dbReference type="CDD" id="cd07066">
    <property type="entry name" value="CRD_FZ"/>
    <property type="match status" value="1"/>
</dbReference>
<feature type="domain" description="EGF-like" evidence="28">
    <location>
        <begin position="816"/>
        <end position="852"/>
    </location>
</feature>
<feature type="domain" description="EGF-like" evidence="28">
    <location>
        <begin position="259"/>
        <end position="295"/>
    </location>
</feature>
<accession>A0A7M7NSA6</accession>
<feature type="domain" description="EGF-like" evidence="28">
    <location>
        <begin position="373"/>
        <end position="409"/>
    </location>
</feature>
<dbReference type="InParanoid" id="A0A7M7NSA6"/>
<dbReference type="PROSITE" id="PS50038">
    <property type="entry name" value="FZ"/>
    <property type="match status" value="1"/>
</dbReference>
<evidence type="ECO:0000256" key="11">
    <source>
        <dbReference type="ARBA" id="ARBA00022729"/>
    </source>
</evidence>
<evidence type="ECO:0000256" key="12">
    <source>
        <dbReference type="ARBA" id="ARBA00022737"/>
    </source>
</evidence>
<feature type="disulfide bond" evidence="21">
    <location>
        <begin position="323"/>
        <end position="332"/>
    </location>
</feature>
<feature type="domain" description="EGF-like" evidence="28">
    <location>
        <begin position="219"/>
        <end position="257"/>
    </location>
</feature>
<dbReference type="InterPro" id="IPR043504">
    <property type="entry name" value="Peptidase_S1_PA_chymotrypsin"/>
</dbReference>
<dbReference type="InterPro" id="IPR036364">
    <property type="entry name" value="SEA_dom_sf"/>
</dbReference>
<dbReference type="FunFam" id="2.60.120.290:FF:000056">
    <property type="entry name" value="C-type LECtin"/>
    <property type="match status" value="1"/>
</dbReference>
<dbReference type="InterPro" id="IPR000859">
    <property type="entry name" value="CUB_dom"/>
</dbReference>
<evidence type="ECO:0000256" key="4">
    <source>
        <dbReference type="ARBA" id="ARBA00009738"/>
    </source>
</evidence>
<evidence type="ECO:0000256" key="17">
    <source>
        <dbReference type="ARBA" id="ARBA00022989"/>
    </source>
</evidence>
<keyword evidence="18 25" id="KW-0472">Membrane</keyword>
<evidence type="ECO:0008006" key="34">
    <source>
        <dbReference type="Google" id="ProtNLM"/>
    </source>
</evidence>
<dbReference type="InterPro" id="IPR001254">
    <property type="entry name" value="Trypsin_dom"/>
</dbReference>
<keyword evidence="7 21" id="KW-0245">EGF-like domain</keyword>
<dbReference type="InterPro" id="IPR035914">
    <property type="entry name" value="Sperma_CUB_dom_sf"/>
</dbReference>
<keyword evidence="16" id="KW-0735">Signal-anchor</keyword>
<dbReference type="SUPFAM" id="SSF82671">
    <property type="entry name" value="SEA domain"/>
    <property type="match status" value="1"/>
</dbReference>
<dbReference type="Pfam" id="PF00057">
    <property type="entry name" value="Ldl_recept_a"/>
    <property type="match status" value="1"/>
</dbReference>
<keyword evidence="10 25" id="KW-0812">Transmembrane</keyword>
<dbReference type="InterPro" id="IPR009030">
    <property type="entry name" value="Growth_fac_rcpt_cys_sf"/>
</dbReference>
<dbReference type="FunFam" id="2.10.25.10:FF:000255">
    <property type="entry name" value="Sushi, nidogen and EGF-like domains 1"/>
    <property type="match status" value="1"/>
</dbReference>
<evidence type="ECO:0000259" key="27">
    <source>
        <dbReference type="PROSITE" id="PS50024"/>
    </source>
</evidence>
<dbReference type="GO" id="GO:0006508">
    <property type="term" value="P:proteolysis"/>
    <property type="evidence" value="ECO:0007669"/>
    <property type="project" value="UniProtKB-KW"/>
</dbReference>
<keyword evidence="9" id="KW-0645">Protease</keyword>
<dbReference type="InterPro" id="IPR001314">
    <property type="entry name" value="Peptidase_S1A"/>
</dbReference>
<organism evidence="32 33">
    <name type="scientific">Strongylocentrotus purpuratus</name>
    <name type="common">Purple sea urchin</name>
    <dbReference type="NCBI Taxonomy" id="7668"/>
    <lineage>
        <taxon>Eukaryota</taxon>
        <taxon>Metazoa</taxon>
        <taxon>Echinodermata</taxon>
        <taxon>Eleutherozoa</taxon>
        <taxon>Echinozoa</taxon>
        <taxon>Echinoidea</taxon>
        <taxon>Euechinoidea</taxon>
        <taxon>Echinacea</taxon>
        <taxon>Camarodonta</taxon>
        <taxon>Echinidea</taxon>
        <taxon>Strongylocentrotidae</taxon>
        <taxon>Strongylocentrotus</taxon>
    </lineage>
</organism>
<dbReference type="PANTHER" id="PTHR24252">
    <property type="entry name" value="ACROSIN-RELATED"/>
    <property type="match status" value="1"/>
</dbReference>
<keyword evidence="12" id="KW-0677">Repeat</keyword>
<feature type="disulfide bond" evidence="21">
    <location>
        <begin position="437"/>
        <end position="446"/>
    </location>
</feature>
<dbReference type="CDD" id="cd06263">
    <property type="entry name" value="MAM"/>
    <property type="match status" value="1"/>
</dbReference>
<dbReference type="InterPro" id="IPR009003">
    <property type="entry name" value="Peptidase_S1_PA"/>
</dbReference>
<evidence type="ECO:0000256" key="16">
    <source>
        <dbReference type="ARBA" id="ARBA00022968"/>
    </source>
</evidence>
<dbReference type="InterPro" id="IPR036790">
    <property type="entry name" value="Frizzled_dom_sf"/>
</dbReference>
<evidence type="ECO:0000256" key="9">
    <source>
        <dbReference type="ARBA" id="ARBA00022670"/>
    </source>
</evidence>
<feature type="compositionally biased region" description="Basic and acidic residues" evidence="24">
    <location>
        <begin position="1"/>
        <end position="18"/>
    </location>
</feature>
<dbReference type="FunFam" id="2.10.25.10:FF:000391">
    <property type="entry name" value="Weary, isoform C"/>
    <property type="match status" value="3"/>
</dbReference>
<dbReference type="Gene3D" id="2.60.120.200">
    <property type="match status" value="1"/>
</dbReference>
<name>A0A7M7NSA6_STRPU</name>
<dbReference type="Pfam" id="PF00629">
    <property type="entry name" value="MAM"/>
    <property type="match status" value="1"/>
</dbReference>
<dbReference type="Proteomes" id="UP000007110">
    <property type="component" value="Unassembled WGS sequence"/>
</dbReference>
<feature type="disulfide bond" evidence="21">
    <location>
        <begin position="361"/>
        <end position="370"/>
    </location>
</feature>
<dbReference type="SMART" id="SM00020">
    <property type="entry name" value="Tryp_SPc"/>
    <property type="match status" value="1"/>
</dbReference>
<dbReference type="SMART" id="SM00179">
    <property type="entry name" value="EGF_CA"/>
    <property type="match status" value="6"/>
</dbReference>
<feature type="domain" description="CUB" evidence="26">
    <location>
        <begin position="1159"/>
        <end position="1274"/>
    </location>
</feature>
<keyword evidence="6" id="KW-0964">Secreted</keyword>
<evidence type="ECO:0000259" key="29">
    <source>
        <dbReference type="PROSITE" id="PS50038"/>
    </source>
</evidence>
<feature type="domain" description="CUB" evidence="26">
    <location>
        <begin position="1037"/>
        <end position="1156"/>
    </location>
</feature>
<dbReference type="Gene3D" id="2.10.25.10">
    <property type="entry name" value="Laminin"/>
    <property type="match status" value="6"/>
</dbReference>
<feature type="disulfide bond" evidence="21">
    <location>
        <begin position="842"/>
        <end position="851"/>
    </location>
</feature>
<dbReference type="InterPro" id="IPR036055">
    <property type="entry name" value="LDL_receptor-like_sf"/>
</dbReference>
<evidence type="ECO:0000256" key="20">
    <source>
        <dbReference type="ARBA" id="ARBA00023180"/>
    </source>
</evidence>
<keyword evidence="19 21" id="KW-1015">Disulfide bond</keyword>
<evidence type="ECO:0000256" key="5">
    <source>
        <dbReference type="ARBA" id="ARBA00022475"/>
    </source>
</evidence>
<dbReference type="Pfam" id="PF12661">
    <property type="entry name" value="hEGF"/>
    <property type="match status" value="1"/>
</dbReference>
<evidence type="ECO:0000259" key="28">
    <source>
        <dbReference type="PROSITE" id="PS50026"/>
    </source>
</evidence>
<feature type="transmembrane region" description="Helical" evidence="25">
    <location>
        <begin position="63"/>
        <end position="86"/>
    </location>
</feature>
<dbReference type="PROSITE" id="PS50240">
    <property type="entry name" value="TRYPSIN_DOM"/>
    <property type="match status" value="1"/>
</dbReference>
<dbReference type="FunFam" id="2.10.25.10:FF:000151">
    <property type="entry name" value="FAT atypical cadherin 4"/>
    <property type="match status" value="1"/>
</dbReference>
<dbReference type="SMART" id="SM00042">
    <property type="entry name" value="CUB"/>
    <property type="match status" value="2"/>
</dbReference>
<dbReference type="FunFam" id="2.10.25.10:FF:000012">
    <property type="entry name" value="Delta-like protein"/>
    <property type="match status" value="1"/>
</dbReference>
<dbReference type="SUPFAM" id="SSF49854">
    <property type="entry name" value="Spermadhesin, CUB domain"/>
    <property type="match status" value="2"/>
</dbReference>
<dbReference type="SUPFAM" id="SSF57424">
    <property type="entry name" value="LDL receptor-like module"/>
    <property type="match status" value="1"/>
</dbReference>
<feature type="region of interest" description="Disordered" evidence="24">
    <location>
        <begin position="1"/>
        <end position="29"/>
    </location>
</feature>
<feature type="domain" description="EGF-like" evidence="28">
    <location>
        <begin position="411"/>
        <end position="447"/>
    </location>
</feature>
<evidence type="ECO:0000313" key="32">
    <source>
        <dbReference type="EnsemblMetazoa" id="XP_030840797"/>
    </source>
</evidence>
<evidence type="ECO:0000256" key="8">
    <source>
        <dbReference type="ARBA" id="ARBA00022659"/>
    </source>
</evidence>
<dbReference type="PROSITE" id="PS00022">
    <property type="entry name" value="EGF_1"/>
    <property type="match status" value="7"/>
</dbReference>
<feature type="domain" description="EGF-like" evidence="28">
    <location>
        <begin position="335"/>
        <end position="371"/>
    </location>
</feature>
<evidence type="ECO:0000313" key="33">
    <source>
        <dbReference type="Proteomes" id="UP000007110"/>
    </source>
</evidence>
<feature type="domain" description="Peptidase S1" evidence="31">
    <location>
        <begin position="465"/>
        <end position="692"/>
    </location>
</feature>
<dbReference type="InterPro" id="IPR001881">
    <property type="entry name" value="EGF-like_Ca-bd_dom"/>
</dbReference>
<dbReference type="PRINTS" id="PR00010">
    <property type="entry name" value="EGFBLOOD"/>
</dbReference>
<dbReference type="InterPro" id="IPR018097">
    <property type="entry name" value="EGF_Ca-bd_CS"/>
</dbReference>
<dbReference type="InterPro" id="IPR013032">
    <property type="entry name" value="EGF-like_CS"/>
</dbReference>
<dbReference type="SMART" id="SM00137">
    <property type="entry name" value="MAM"/>
    <property type="match status" value="1"/>
</dbReference>
<evidence type="ECO:0000256" key="7">
    <source>
        <dbReference type="ARBA" id="ARBA00022536"/>
    </source>
</evidence>
<evidence type="ECO:0000256" key="22">
    <source>
        <dbReference type="PROSITE-ProRule" id="PRU00090"/>
    </source>
</evidence>
<dbReference type="Gene3D" id="2.40.10.10">
    <property type="entry name" value="Trypsin-like serine proteases"/>
    <property type="match status" value="1"/>
</dbReference>
<evidence type="ECO:0000256" key="15">
    <source>
        <dbReference type="ARBA" id="ARBA00022837"/>
    </source>
</evidence>
<dbReference type="PROSITE" id="PS00010">
    <property type="entry name" value="ASX_HYDROXYL"/>
    <property type="match status" value="4"/>
</dbReference>
<dbReference type="PROSITE" id="PS00134">
    <property type="entry name" value="TRYPSIN_HIS"/>
    <property type="match status" value="1"/>
</dbReference>
<evidence type="ECO:0000259" key="26">
    <source>
        <dbReference type="PROSITE" id="PS01180"/>
    </source>
</evidence>
<dbReference type="SUPFAM" id="SSF57196">
    <property type="entry name" value="EGF/Laminin"/>
    <property type="match status" value="3"/>
</dbReference>
<dbReference type="GO" id="GO:0007154">
    <property type="term" value="P:cell communication"/>
    <property type="evidence" value="ECO:0007669"/>
    <property type="project" value="UniProtKB-ARBA"/>
</dbReference>
<dbReference type="SUPFAM" id="SSF50494">
    <property type="entry name" value="Trypsin-like serine proteases"/>
    <property type="match status" value="1"/>
</dbReference>
<dbReference type="Pfam" id="PF00089">
    <property type="entry name" value="Trypsin"/>
    <property type="match status" value="1"/>
</dbReference>
<dbReference type="InterPro" id="IPR000742">
    <property type="entry name" value="EGF"/>
</dbReference>
<dbReference type="PROSITE" id="PS50060">
    <property type="entry name" value="MAM_2"/>
    <property type="match status" value="1"/>
</dbReference>
<dbReference type="GO" id="GO:0004252">
    <property type="term" value="F:serine-type endopeptidase activity"/>
    <property type="evidence" value="ECO:0007669"/>
    <property type="project" value="InterPro"/>
</dbReference>
<dbReference type="GO" id="GO:0005886">
    <property type="term" value="C:plasma membrane"/>
    <property type="evidence" value="ECO:0007669"/>
    <property type="project" value="UniProtKB-SubCell"/>
</dbReference>
<feature type="domain" description="FZ" evidence="29">
    <location>
        <begin position="1300"/>
        <end position="1429"/>
    </location>
</feature>
<dbReference type="InterPro" id="IPR002172">
    <property type="entry name" value="LDrepeatLR_classA_rpt"/>
</dbReference>
<evidence type="ECO:0000256" key="1">
    <source>
        <dbReference type="ARBA" id="ARBA00004251"/>
    </source>
</evidence>
<dbReference type="GO" id="GO:0023052">
    <property type="term" value="P:signaling"/>
    <property type="evidence" value="ECO:0007669"/>
    <property type="project" value="UniProtKB-ARBA"/>
</dbReference>
<dbReference type="GO" id="GO:0005576">
    <property type="term" value="C:extracellular region"/>
    <property type="evidence" value="ECO:0007669"/>
    <property type="project" value="UniProtKB-SubCell"/>
</dbReference>
<feature type="disulfide bond" evidence="23">
    <location>
        <begin position="1287"/>
        <end position="1305"/>
    </location>
</feature>
<proteinExistence type="inferred from homology"/>
<dbReference type="PROSITE" id="PS50026">
    <property type="entry name" value="EGF_3"/>
    <property type="match status" value="7"/>
</dbReference>
<dbReference type="Gene3D" id="2.60.120.290">
    <property type="entry name" value="Spermadhesin, CUB domain"/>
    <property type="match status" value="2"/>
</dbReference>
<dbReference type="Gene3D" id="3.30.70.960">
    <property type="entry name" value="SEA domain"/>
    <property type="match status" value="1"/>
</dbReference>
<dbReference type="PROSITE" id="PS50068">
    <property type="entry name" value="LDLRA_2"/>
    <property type="match status" value="1"/>
</dbReference>
<dbReference type="OrthoDB" id="283575at2759"/>
<dbReference type="PROSITE" id="PS50024">
    <property type="entry name" value="SEA"/>
    <property type="match status" value="1"/>
</dbReference>
<keyword evidence="15" id="KW-0106">Calcium</keyword>
<dbReference type="GeneID" id="115918117"/>
<dbReference type="InterPro" id="IPR000152">
    <property type="entry name" value="EGF-type_Asp/Asn_hydroxyl_site"/>
</dbReference>
<feature type="domain" description="MAM" evidence="30">
    <location>
        <begin position="877"/>
        <end position="1037"/>
    </location>
</feature>
<evidence type="ECO:0000256" key="6">
    <source>
        <dbReference type="ARBA" id="ARBA00022525"/>
    </source>
</evidence>